<accession>A0A1M2VLC2</accession>
<dbReference type="AlphaFoldDB" id="A0A1M2VLC2"/>
<comment type="caution">
    <text evidence="1">The sequence shown here is derived from an EMBL/GenBank/DDBJ whole genome shotgun (WGS) entry which is preliminary data.</text>
</comment>
<keyword evidence="2" id="KW-1185">Reference proteome</keyword>
<reference evidence="1 2" key="1">
    <citation type="submission" date="2016-10" db="EMBL/GenBank/DDBJ databases">
        <title>Genome sequence of the basidiomycete white-rot fungus Trametes pubescens.</title>
        <authorList>
            <person name="Makela M.R."/>
            <person name="Granchi Z."/>
            <person name="Peng M."/>
            <person name="De Vries R.P."/>
            <person name="Grigoriev I."/>
            <person name="Riley R."/>
            <person name="Hilden K."/>
        </authorList>
    </citation>
    <scope>NUCLEOTIDE SEQUENCE [LARGE SCALE GENOMIC DNA]</scope>
    <source>
        <strain evidence="1 2">FBCC735</strain>
    </source>
</reference>
<protein>
    <recommendedName>
        <fullName evidence="3">F-box domain-containing protein</fullName>
    </recommendedName>
</protein>
<evidence type="ECO:0000313" key="1">
    <source>
        <dbReference type="EMBL" id="OJT08414.1"/>
    </source>
</evidence>
<evidence type="ECO:0008006" key="3">
    <source>
        <dbReference type="Google" id="ProtNLM"/>
    </source>
</evidence>
<dbReference type="OMA" id="MISICVD"/>
<dbReference type="EMBL" id="MNAD01001043">
    <property type="protein sequence ID" value="OJT08414.1"/>
    <property type="molecule type" value="Genomic_DNA"/>
</dbReference>
<gene>
    <name evidence="1" type="ORF">TRAPUB_702</name>
</gene>
<name>A0A1M2VLC2_TRAPU</name>
<evidence type="ECO:0000313" key="2">
    <source>
        <dbReference type="Proteomes" id="UP000184267"/>
    </source>
</evidence>
<proteinExistence type="predicted"/>
<dbReference type="OrthoDB" id="2758310at2759"/>
<sequence length="460" mass="51172">MTTAEEVEYANHLAGSAVPASPQGIQSLPNELLDLILRNVWEDKPTILAASKVSHLWHEVAVPYLFAVLKIASKFDFADFHAFLQANADLACHVRMLQLKLAWTPWTRRYKLRDDLPVVGRAQLSDLVALLPRLRALHLYHLMIIDSPNPAPGAPDHLSALRLEKLTIERCSPARHPSLVTVLNLVSLFASVDTVKLVYLHVPYKPLDPARLIRAVPVGTFITQNVSLPSTSETSTLYNPLRECLVPGHLRSLQFGCANGRRMRTVEALRSFAQLVKTAARDALRIHLPFLVAIPIGPNEHHPGAQPMLCSRATHIDLRAHTGYWREVNLRSCTSLRTLSFELAVPPADSKHTPHTPHVPLAWVCIALLADVPATLRVLTIKLLGLDANWKTQIENVNTLGLETLDVALAERHDHLERVELMLMLDAQHCTYLEECSSALLKAMPKLHAKGVLSVVDWVP</sequence>
<dbReference type="Proteomes" id="UP000184267">
    <property type="component" value="Unassembled WGS sequence"/>
</dbReference>
<organism evidence="1 2">
    <name type="scientific">Trametes pubescens</name>
    <name type="common">White-rot fungus</name>
    <dbReference type="NCBI Taxonomy" id="154538"/>
    <lineage>
        <taxon>Eukaryota</taxon>
        <taxon>Fungi</taxon>
        <taxon>Dikarya</taxon>
        <taxon>Basidiomycota</taxon>
        <taxon>Agaricomycotina</taxon>
        <taxon>Agaricomycetes</taxon>
        <taxon>Polyporales</taxon>
        <taxon>Polyporaceae</taxon>
        <taxon>Trametes</taxon>
    </lineage>
</organism>